<sequence length="46" mass="5216">MESAIQLEKKQHIAVIIILTCFVVLFWAGFEQAGSSLTLYTNKMEL</sequence>
<keyword evidence="1" id="KW-0812">Transmembrane</keyword>
<dbReference type="STRING" id="315749.Bcer98_0581"/>
<name>A7GLC1_BACCN</name>
<dbReference type="AlphaFoldDB" id="A7GLC1"/>
<keyword evidence="1" id="KW-0472">Membrane</keyword>
<gene>
    <name evidence="2" type="ordered locus">Bcer98_0581</name>
</gene>
<dbReference type="InterPro" id="IPR036259">
    <property type="entry name" value="MFS_trans_sf"/>
</dbReference>
<protein>
    <submittedName>
        <fullName evidence="2">Peptide symporter family protein</fullName>
    </submittedName>
</protein>
<dbReference type="RefSeq" id="WP_011983685.1">
    <property type="nucleotide sequence ID" value="NC_009674.1"/>
</dbReference>
<feature type="transmembrane region" description="Helical" evidence="1">
    <location>
        <begin position="12"/>
        <end position="30"/>
    </location>
</feature>
<dbReference type="KEGG" id="bcy:Bcer98_0581"/>
<proteinExistence type="predicted"/>
<dbReference type="Proteomes" id="UP000002300">
    <property type="component" value="Chromosome"/>
</dbReference>
<reference evidence="2 3" key="1">
    <citation type="journal article" date="2008" name="Chem. Biol. Interact.">
        <title>Extending the Bacillus cereus group genomics to putative food-borne pathogens of different toxicity.</title>
        <authorList>
            <person name="Lapidus A."/>
            <person name="Goltsman E."/>
            <person name="Auger S."/>
            <person name="Galleron N."/>
            <person name="Segurens B."/>
            <person name="Dossat C."/>
            <person name="Land M.L."/>
            <person name="Broussolle V."/>
            <person name="Brillard J."/>
            <person name="Guinebretiere M.H."/>
            <person name="Sanchis V."/>
            <person name="Nguen-The C."/>
            <person name="Lereclus D."/>
            <person name="Richardson P."/>
            <person name="Wincker P."/>
            <person name="Weissenbach J."/>
            <person name="Ehrlich S.D."/>
            <person name="Sorokin A."/>
        </authorList>
    </citation>
    <scope>NUCLEOTIDE SEQUENCE [LARGE SCALE GENOMIC DNA]</scope>
    <source>
        <strain evidence="3">DSM 22905 / CIP 110041 / 391-98 / NVH 391-98</strain>
    </source>
</reference>
<dbReference type="eggNOG" id="COG3104">
    <property type="taxonomic scope" value="Bacteria"/>
</dbReference>
<dbReference type="Gene3D" id="1.20.1250.20">
    <property type="entry name" value="MFS general substrate transporter like domains"/>
    <property type="match status" value="1"/>
</dbReference>
<evidence type="ECO:0000313" key="2">
    <source>
        <dbReference type="EMBL" id="ABS20929.1"/>
    </source>
</evidence>
<evidence type="ECO:0000313" key="3">
    <source>
        <dbReference type="Proteomes" id="UP000002300"/>
    </source>
</evidence>
<organism evidence="2 3">
    <name type="scientific">Bacillus cytotoxicus (strain DSM 22905 / CIP 110041 / 391-98 / NVH 391-98)</name>
    <dbReference type="NCBI Taxonomy" id="315749"/>
    <lineage>
        <taxon>Bacteria</taxon>
        <taxon>Bacillati</taxon>
        <taxon>Bacillota</taxon>
        <taxon>Bacilli</taxon>
        <taxon>Bacillales</taxon>
        <taxon>Bacillaceae</taxon>
        <taxon>Bacillus</taxon>
        <taxon>Bacillus cereus group</taxon>
    </lineage>
</organism>
<dbReference type="HOGENOM" id="CLU_3179993_0_0_9"/>
<accession>A7GLC1</accession>
<dbReference type="GeneID" id="41340380"/>
<evidence type="ECO:0000256" key="1">
    <source>
        <dbReference type="SAM" id="Phobius"/>
    </source>
</evidence>
<keyword evidence="3" id="KW-1185">Reference proteome</keyword>
<keyword evidence="1" id="KW-1133">Transmembrane helix</keyword>
<dbReference type="EMBL" id="CP000764">
    <property type="protein sequence ID" value="ABS20929.1"/>
    <property type="molecule type" value="Genomic_DNA"/>
</dbReference>